<organism evidence="18 19">
    <name type="scientific">Aldrovandia affinis</name>
    <dbReference type="NCBI Taxonomy" id="143900"/>
    <lineage>
        <taxon>Eukaryota</taxon>
        <taxon>Metazoa</taxon>
        <taxon>Chordata</taxon>
        <taxon>Craniata</taxon>
        <taxon>Vertebrata</taxon>
        <taxon>Euteleostomi</taxon>
        <taxon>Actinopterygii</taxon>
        <taxon>Neopterygii</taxon>
        <taxon>Teleostei</taxon>
        <taxon>Notacanthiformes</taxon>
        <taxon>Halosauridae</taxon>
        <taxon>Aldrovandia</taxon>
    </lineage>
</organism>
<dbReference type="Pfam" id="PF00069">
    <property type="entry name" value="Pkinase"/>
    <property type="match status" value="2"/>
</dbReference>
<dbReference type="InterPro" id="IPR016239">
    <property type="entry name" value="Ribosomal_S6_kinase_II"/>
</dbReference>
<feature type="binding site" evidence="14">
    <location>
        <begin position="423"/>
        <end position="431"/>
    </location>
    <ligand>
        <name>ATP</name>
        <dbReference type="ChEBI" id="CHEBI:30616"/>
    </ligand>
</feature>
<evidence type="ECO:0000256" key="12">
    <source>
        <dbReference type="PIRNR" id="PIRNR000606"/>
    </source>
</evidence>
<dbReference type="PROSITE" id="PS00108">
    <property type="entry name" value="PROTEIN_KINASE_ST"/>
    <property type="match status" value="2"/>
</dbReference>
<keyword evidence="19" id="KW-1185">Reference proteome</keyword>
<comment type="catalytic activity">
    <reaction evidence="10 12">
        <text>L-threonyl-[protein] + ATP = O-phospho-L-threonyl-[protein] + ADP + H(+)</text>
        <dbReference type="Rhea" id="RHEA:46608"/>
        <dbReference type="Rhea" id="RHEA-COMP:11060"/>
        <dbReference type="Rhea" id="RHEA-COMP:11605"/>
        <dbReference type="ChEBI" id="CHEBI:15378"/>
        <dbReference type="ChEBI" id="CHEBI:30013"/>
        <dbReference type="ChEBI" id="CHEBI:30616"/>
        <dbReference type="ChEBI" id="CHEBI:61977"/>
        <dbReference type="ChEBI" id="CHEBI:456216"/>
        <dbReference type="EC" id="2.7.11.1"/>
    </reaction>
</comment>
<keyword evidence="4" id="KW-0597">Phosphoprotein</keyword>
<evidence type="ECO:0000256" key="7">
    <source>
        <dbReference type="ARBA" id="ARBA00022741"/>
    </source>
</evidence>
<evidence type="ECO:0000256" key="10">
    <source>
        <dbReference type="ARBA" id="ARBA00047899"/>
    </source>
</evidence>
<dbReference type="FunFam" id="1.10.510.10:FF:000010">
    <property type="entry name" value="Ribosomal protein S6 kinase"/>
    <property type="match status" value="1"/>
</dbReference>
<dbReference type="Gene3D" id="1.10.510.10">
    <property type="entry name" value="Transferase(Phosphotransferase) domain 1"/>
    <property type="match status" value="2"/>
</dbReference>
<keyword evidence="8 12" id="KW-0418">Kinase</keyword>
<evidence type="ECO:0000259" key="17">
    <source>
        <dbReference type="PROSITE" id="PS51285"/>
    </source>
</evidence>
<gene>
    <name evidence="18" type="ORF">AAFF_G00102250</name>
</gene>
<feature type="binding site" evidence="14 15">
    <location>
        <position position="94"/>
    </location>
    <ligand>
        <name>ATP</name>
        <dbReference type="ChEBI" id="CHEBI:30616"/>
    </ligand>
</feature>
<feature type="binding site" evidence="14">
    <location>
        <begin position="68"/>
        <end position="76"/>
    </location>
    <ligand>
        <name>ATP</name>
        <dbReference type="ChEBI" id="CHEBI:30616"/>
    </ligand>
</feature>
<dbReference type="InterPro" id="IPR041906">
    <property type="entry name" value="RSK_N"/>
</dbReference>
<dbReference type="GO" id="GO:0004674">
    <property type="term" value="F:protein serine/threonine kinase activity"/>
    <property type="evidence" value="ECO:0007669"/>
    <property type="project" value="UniProtKB-KW"/>
</dbReference>
<dbReference type="FunFam" id="3.30.200.20:FF:000121">
    <property type="entry name" value="Ribosomal protein S6 kinase"/>
    <property type="match status" value="1"/>
</dbReference>
<protein>
    <recommendedName>
        <fullName evidence="12">Ribosomal protein S6 kinase</fullName>
        <ecNumber evidence="12">2.7.11.1</ecNumber>
    </recommendedName>
</protein>
<dbReference type="GO" id="GO:0000287">
    <property type="term" value="F:magnesium ion binding"/>
    <property type="evidence" value="ECO:0007669"/>
    <property type="project" value="InterPro"/>
</dbReference>
<dbReference type="AlphaFoldDB" id="A0AAD7RUG8"/>
<dbReference type="SMART" id="SM00133">
    <property type="entry name" value="S_TK_X"/>
    <property type="match status" value="1"/>
</dbReference>
<evidence type="ECO:0000256" key="5">
    <source>
        <dbReference type="ARBA" id="ARBA00022679"/>
    </source>
</evidence>
<accession>A0AAD7RUG8</accession>
<comment type="caution">
    <text evidence="18">The sequence shown here is derived from an EMBL/GenBank/DDBJ whole genome shotgun (WGS) entry which is preliminary data.</text>
</comment>
<keyword evidence="5 12" id="KW-0808">Transferase</keyword>
<proteinExistence type="inferred from homology"/>
<dbReference type="SUPFAM" id="SSF56112">
    <property type="entry name" value="Protein kinase-like (PK-like)"/>
    <property type="match status" value="2"/>
</dbReference>
<feature type="active site" description="Proton acceptor" evidence="13">
    <location>
        <position position="187"/>
    </location>
</feature>
<dbReference type="PANTHER" id="PTHR24351">
    <property type="entry name" value="RIBOSOMAL PROTEIN S6 KINASE"/>
    <property type="match status" value="1"/>
</dbReference>
<dbReference type="InterPro" id="IPR017892">
    <property type="entry name" value="Pkinase_C"/>
</dbReference>
<sequence length="735" mass="82776">MPLAQLADPWQKMALGNAESEVLEDSMGEDETPMCSDEGSVNEISITHLVKEGSEKADPQQFDIRKVLGQGSFGKVFLVKKNTGPDAGQLYAMKVLKKATLKVRDRVRTKMERDILVEVNHPFIVKLHYAFQTEGKLYLILDFLRGGDLFTRLSKEVMFTEEDVKFYLAELALALDHLHSLGIIYRDLKPENILLDEEGHIKLTDFGLSKEAIDHENKAYSFCGTVEYMAPEVVNRRGHTHSADWWSYGVLMFEMLTGTLPFQGKDRKETMTMILKAKLGMPQFLSVEAQSLLRNLFKRNPGNRLGAGPDGVEEIKRHQFYSTIDWNKLFRREIQPPFKPATGRPDDTFYFDPEFTAKTPKDSPGVPPSANAHQLFRGFSFVAISSEEESQQALQSANVNSIVQQLHRSPLQFSDTYNVKEDIGVGSYSICKRCVQKTTNMEFAVKIINKAKRDPTEEVEILLRYGQHPNIITLKDVYDDGRSVYLVTELMKGGELLDKILRQKFFSEREASAVLHTITKTVEYLHVQGVVHRDLKPSNILYVDESGNPESIRICDFGFAKQLRAENGLLMTPCYTANFVAPEVLKKQGYDAACDIWSLGVLLYTMLTGFTPFANGPDDTPEEILARIGSGKFALTGGYWNSVSAEAKDLVSKMLHVDPHQRLTAAQVIRHPWIVHKDQLPKYQLNRPDAPHLVKGAMAATYSALSRNVSPMLEPVGCSTLAQRRVMKKLTSTAL</sequence>
<keyword evidence="9 12" id="KW-0067">ATP-binding</keyword>
<feature type="domain" description="Protein kinase" evidence="16">
    <location>
        <begin position="417"/>
        <end position="674"/>
    </location>
</feature>
<evidence type="ECO:0000256" key="11">
    <source>
        <dbReference type="ARBA" id="ARBA00048679"/>
    </source>
</evidence>
<evidence type="ECO:0000256" key="1">
    <source>
        <dbReference type="ARBA" id="ARBA00001946"/>
    </source>
</evidence>
<evidence type="ECO:0000256" key="13">
    <source>
        <dbReference type="PIRSR" id="PIRSR000606-50"/>
    </source>
</evidence>
<dbReference type="PIRSF" id="PIRSF000606">
    <property type="entry name" value="Ribsml_S6_kin_2"/>
    <property type="match status" value="1"/>
</dbReference>
<evidence type="ECO:0000256" key="8">
    <source>
        <dbReference type="ARBA" id="ARBA00022777"/>
    </source>
</evidence>
<dbReference type="Pfam" id="PF00433">
    <property type="entry name" value="Pkinase_C"/>
    <property type="match status" value="1"/>
</dbReference>
<feature type="domain" description="Protein kinase" evidence="16">
    <location>
        <begin position="62"/>
        <end position="321"/>
    </location>
</feature>
<dbReference type="PROSITE" id="PS50011">
    <property type="entry name" value="PROTEIN_KINASE_DOM"/>
    <property type="match status" value="2"/>
</dbReference>
<dbReference type="InterPro" id="IPR011009">
    <property type="entry name" value="Kinase-like_dom_sf"/>
</dbReference>
<dbReference type="SMART" id="SM00220">
    <property type="entry name" value="S_TKc"/>
    <property type="match status" value="2"/>
</dbReference>
<evidence type="ECO:0000256" key="3">
    <source>
        <dbReference type="ARBA" id="ARBA00022527"/>
    </source>
</evidence>
<evidence type="ECO:0000256" key="2">
    <source>
        <dbReference type="ARBA" id="ARBA00009804"/>
    </source>
</evidence>
<dbReference type="InterPro" id="IPR008271">
    <property type="entry name" value="Ser/Thr_kinase_AS"/>
</dbReference>
<evidence type="ECO:0000256" key="14">
    <source>
        <dbReference type="PIRSR" id="PIRSR000606-51"/>
    </source>
</evidence>
<dbReference type="FunFam" id="1.10.510.10:FF:000041">
    <property type="entry name" value="Ribosomal protein S6 kinase"/>
    <property type="match status" value="1"/>
</dbReference>
<dbReference type="InterPro" id="IPR000719">
    <property type="entry name" value="Prot_kinase_dom"/>
</dbReference>
<keyword evidence="7 12" id="KW-0547">Nucleotide-binding</keyword>
<feature type="domain" description="AGC-kinase C-terminal" evidence="17">
    <location>
        <begin position="322"/>
        <end position="391"/>
    </location>
</feature>
<dbReference type="InterPro" id="IPR017441">
    <property type="entry name" value="Protein_kinase_ATP_BS"/>
</dbReference>
<dbReference type="PROSITE" id="PS51285">
    <property type="entry name" value="AGC_KINASE_CTER"/>
    <property type="match status" value="1"/>
</dbReference>
<evidence type="ECO:0000256" key="4">
    <source>
        <dbReference type="ARBA" id="ARBA00022553"/>
    </source>
</evidence>
<dbReference type="GO" id="GO:0035556">
    <property type="term" value="P:intracellular signal transduction"/>
    <property type="evidence" value="ECO:0007669"/>
    <property type="project" value="InterPro"/>
</dbReference>
<dbReference type="PROSITE" id="PS00107">
    <property type="entry name" value="PROTEIN_KINASE_ATP"/>
    <property type="match status" value="2"/>
</dbReference>
<comment type="cofactor">
    <cofactor evidence="1 12">
        <name>Mg(2+)</name>
        <dbReference type="ChEBI" id="CHEBI:18420"/>
    </cofactor>
</comment>
<evidence type="ECO:0000256" key="9">
    <source>
        <dbReference type="ARBA" id="ARBA00022840"/>
    </source>
</evidence>
<dbReference type="Proteomes" id="UP001221898">
    <property type="component" value="Unassembled WGS sequence"/>
</dbReference>
<dbReference type="InterPro" id="IPR000961">
    <property type="entry name" value="AGC-kinase_C"/>
</dbReference>
<name>A0AAD7RUG8_9TELE</name>
<dbReference type="GO" id="GO:0005524">
    <property type="term" value="F:ATP binding"/>
    <property type="evidence" value="ECO:0007669"/>
    <property type="project" value="UniProtKB-UniRule"/>
</dbReference>
<keyword evidence="3 12" id="KW-0723">Serine/threonine-protein kinase</keyword>
<comment type="catalytic activity">
    <reaction evidence="11 12">
        <text>L-seryl-[protein] + ATP = O-phospho-L-seryl-[protein] + ADP + H(+)</text>
        <dbReference type="Rhea" id="RHEA:17989"/>
        <dbReference type="Rhea" id="RHEA-COMP:9863"/>
        <dbReference type="Rhea" id="RHEA-COMP:11604"/>
        <dbReference type="ChEBI" id="CHEBI:15378"/>
        <dbReference type="ChEBI" id="CHEBI:29999"/>
        <dbReference type="ChEBI" id="CHEBI:30616"/>
        <dbReference type="ChEBI" id="CHEBI:83421"/>
        <dbReference type="ChEBI" id="CHEBI:456216"/>
        <dbReference type="EC" id="2.7.11.1"/>
    </reaction>
</comment>
<dbReference type="Gene3D" id="3.30.200.20">
    <property type="entry name" value="Phosphorylase Kinase, domain 1"/>
    <property type="match status" value="2"/>
</dbReference>
<evidence type="ECO:0000256" key="15">
    <source>
        <dbReference type="PROSITE-ProRule" id="PRU10141"/>
    </source>
</evidence>
<reference evidence="18" key="1">
    <citation type="journal article" date="2023" name="Science">
        <title>Genome structures resolve the early diversification of teleost fishes.</title>
        <authorList>
            <person name="Parey E."/>
            <person name="Louis A."/>
            <person name="Montfort J."/>
            <person name="Bouchez O."/>
            <person name="Roques C."/>
            <person name="Iampietro C."/>
            <person name="Lluch J."/>
            <person name="Castinel A."/>
            <person name="Donnadieu C."/>
            <person name="Desvignes T."/>
            <person name="Floi Bucao C."/>
            <person name="Jouanno E."/>
            <person name="Wen M."/>
            <person name="Mejri S."/>
            <person name="Dirks R."/>
            <person name="Jansen H."/>
            <person name="Henkel C."/>
            <person name="Chen W.J."/>
            <person name="Zahm M."/>
            <person name="Cabau C."/>
            <person name="Klopp C."/>
            <person name="Thompson A.W."/>
            <person name="Robinson-Rechavi M."/>
            <person name="Braasch I."/>
            <person name="Lecointre G."/>
            <person name="Bobe J."/>
            <person name="Postlethwait J.H."/>
            <person name="Berthelot C."/>
            <person name="Roest Crollius H."/>
            <person name="Guiguen Y."/>
        </authorList>
    </citation>
    <scope>NUCLEOTIDE SEQUENCE</scope>
    <source>
        <strain evidence="18">NC1722</strain>
    </source>
</reference>
<comment type="similarity">
    <text evidence="2 12">Belongs to the protein kinase superfamily. AGC Ser/Thr protein kinase family. S6 kinase subfamily.</text>
</comment>
<dbReference type="EC" id="2.7.11.1" evidence="12"/>
<dbReference type="FunFam" id="3.30.200.20:FF:000013">
    <property type="entry name" value="Ribosomal protein S6 kinase"/>
    <property type="match status" value="1"/>
</dbReference>
<evidence type="ECO:0000259" key="16">
    <source>
        <dbReference type="PROSITE" id="PS50011"/>
    </source>
</evidence>
<dbReference type="CDD" id="cd05582">
    <property type="entry name" value="STKc_RSK_N"/>
    <property type="match status" value="1"/>
</dbReference>
<keyword evidence="6" id="KW-0677">Repeat</keyword>
<evidence type="ECO:0000256" key="6">
    <source>
        <dbReference type="ARBA" id="ARBA00022737"/>
    </source>
</evidence>
<evidence type="ECO:0000313" key="19">
    <source>
        <dbReference type="Proteomes" id="UP001221898"/>
    </source>
</evidence>
<evidence type="ECO:0000313" key="18">
    <source>
        <dbReference type="EMBL" id="KAJ8390619.1"/>
    </source>
</evidence>
<feature type="binding site" evidence="14 15">
    <location>
        <position position="446"/>
    </location>
    <ligand>
        <name>ATP</name>
        <dbReference type="ChEBI" id="CHEBI:30616"/>
    </ligand>
</feature>
<dbReference type="EMBL" id="JAINUG010000167">
    <property type="protein sequence ID" value="KAJ8390619.1"/>
    <property type="molecule type" value="Genomic_DNA"/>
</dbReference>
<feature type="active site" description="Proton acceptor" evidence="13">
    <location>
        <position position="534"/>
    </location>
</feature>